<accession>A0A078B1M5</accession>
<name>A0A078B1M5_STYLE</name>
<gene>
    <name evidence="1" type="primary">Contig12767.g13616</name>
    <name evidence="1" type="ORF">STYLEM_16330</name>
</gene>
<dbReference type="EMBL" id="CCKQ01015416">
    <property type="protein sequence ID" value="CDW87227.1"/>
    <property type="molecule type" value="Genomic_DNA"/>
</dbReference>
<organism evidence="1 2">
    <name type="scientific">Stylonychia lemnae</name>
    <name type="common">Ciliate</name>
    <dbReference type="NCBI Taxonomy" id="5949"/>
    <lineage>
        <taxon>Eukaryota</taxon>
        <taxon>Sar</taxon>
        <taxon>Alveolata</taxon>
        <taxon>Ciliophora</taxon>
        <taxon>Intramacronucleata</taxon>
        <taxon>Spirotrichea</taxon>
        <taxon>Stichotrichia</taxon>
        <taxon>Sporadotrichida</taxon>
        <taxon>Oxytrichidae</taxon>
        <taxon>Stylonychinae</taxon>
        <taxon>Stylonychia</taxon>
    </lineage>
</organism>
<dbReference type="OrthoDB" id="324536at2759"/>
<dbReference type="AlphaFoldDB" id="A0A078B1M5"/>
<reference evidence="1 2" key="1">
    <citation type="submission" date="2014-06" db="EMBL/GenBank/DDBJ databases">
        <authorList>
            <person name="Swart Estienne"/>
        </authorList>
    </citation>
    <scope>NUCLEOTIDE SEQUENCE [LARGE SCALE GENOMIC DNA]</scope>
    <source>
        <strain evidence="1 2">130c</strain>
    </source>
</reference>
<keyword evidence="2" id="KW-1185">Reference proteome</keyword>
<dbReference type="InParanoid" id="A0A078B1M5"/>
<sequence>MTYFQSKLQMALTINLISIILFSNESSQYPQKQNGMRDEMIAQVGFNINSDSSPLQYIQNLEEQKGGRSDIALDPFFKYAAAVQTGLSLKYTSSAVCFQSAYSLLNDAFYLHQNITGYNNNAGTRITNGNRQYSMIAFNVSNIIAKNFANTYSNCYTTLSSAQSQTDVWLDQFVDFTDVYTSFLFNLLSKSLKIRSLSINIQTSQTNKDWVTFSKSLAQLTNVIFDFQSSYAESLDGISFDDVLRTLKFTNNKVDFHIDLENEAQVQSIKKLISYSAQFLGDVIPGFRKPFKEDQIGVEEVTLQEYQNSTRGKKLLSQKMRFDINMFRDTYETVKQGRNIVKVDQSFKFRDVSYIFFGIIEGATSAVPASLFNFQCGKNVTQSRLYFEASVLDFSQGKRDSGVANINKILKNADDITINCVLGFQATANTNIASIFTSDQILMNLLYNAGFMFTDVLDILKYDTSDTNPYWYYIFYRVGDFLIRFIYRDA</sequence>
<evidence type="ECO:0000313" key="1">
    <source>
        <dbReference type="EMBL" id="CDW87227.1"/>
    </source>
</evidence>
<proteinExistence type="predicted"/>
<dbReference type="Proteomes" id="UP000039865">
    <property type="component" value="Unassembled WGS sequence"/>
</dbReference>
<protein>
    <submittedName>
        <fullName evidence="1">Uncharacterized protein</fullName>
    </submittedName>
</protein>
<evidence type="ECO:0000313" key="2">
    <source>
        <dbReference type="Proteomes" id="UP000039865"/>
    </source>
</evidence>